<reference evidence="2 3" key="1">
    <citation type="journal article" date="2017" name="Genome Biol. Evol.">
        <title>Phytophthora megakarya and P. palmivora, closely related causal agents of cacao black pod rot, underwent increases in genome sizes and gene numbers by different mechanisms.</title>
        <authorList>
            <person name="Ali S.S."/>
            <person name="Shao J."/>
            <person name="Lary D.J."/>
            <person name="Kronmiller B."/>
            <person name="Shen D."/>
            <person name="Strem M.D."/>
            <person name="Amoako-Attah I."/>
            <person name="Akrofi A.Y."/>
            <person name="Begoude B.A."/>
            <person name="Ten Hoopen G.M."/>
            <person name="Coulibaly K."/>
            <person name="Kebe B.I."/>
            <person name="Melnick R.L."/>
            <person name="Guiltinan M.J."/>
            <person name="Tyler B.M."/>
            <person name="Meinhardt L.W."/>
            <person name="Bailey B.A."/>
        </authorList>
    </citation>
    <scope>NUCLEOTIDE SEQUENCE [LARGE SCALE GENOMIC DNA]</scope>
    <source>
        <strain evidence="3">sbr112.9</strain>
    </source>
</reference>
<name>A0A2P4WZZ8_9STRA</name>
<protein>
    <submittedName>
        <fullName evidence="2">Short-chain dehydrogenase</fullName>
    </submittedName>
</protein>
<dbReference type="InterPro" id="IPR031872">
    <property type="entry name" value="NDC10_II"/>
</dbReference>
<dbReference type="InterPro" id="IPR038279">
    <property type="entry name" value="Ndc10_dom2_sf"/>
</dbReference>
<dbReference type="GO" id="GO:0003677">
    <property type="term" value="F:DNA binding"/>
    <property type="evidence" value="ECO:0007669"/>
    <property type="project" value="InterPro"/>
</dbReference>
<keyword evidence="3" id="KW-1185">Reference proteome</keyword>
<dbReference type="Proteomes" id="UP000237271">
    <property type="component" value="Unassembled WGS sequence"/>
</dbReference>
<organism evidence="2 3">
    <name type="scientific">Phytophthora palmivora</name>
    <dbReference type="NCBI Taxonomy" id="4796"/>
    <lineage>
        <taxon>Eukaryota</taxon>
        <taxon>Sar</taxon>
        <taxon>Stramenopiles</taxon>
        <taxon>Oomycota</taxon>
        <taxon>Peronosporomycetes</taxon>
        <taxon>Peronosporales</taxon>
        <taxon>Peronosporaceae</taxon>
        <taxon>Phytophthora</taxon>
    </lineage>
</organism>
<dbReference type="Pfam" id="PF16787">
    <property type="entry name" value="NDC10_II"/>
    <property type="match status" value="1"/>
</dbReference>
<comment type="caution">
    <text evidence="2">The sequence shown here is derived from an EMBL/GenBank/DDBJ whole genome shotgun (WGS) entry which is preliminary data.</text>
</comment>
<evidence type="ECO:0000313" key="2">
    <source>
        <dbReference type="EMBL" id="POM58876.1"/>
    </source>
</evidence>
<dbReference type="AlphaFoldDB" id="A0A2P4WZZ8"/>
<accession>A0A2P4WZZ8</accession>
<gene>
    <name evidence="2" type="ORF">PHPALM_36416</name>
</gene>
<dbReference type="OrthoDB" id="2287578at2759"/>
<proteinExistence type="predicted"/>
<evidence type="ECO:0000313" key="3">
    <source>
        <dbReference type="Proteomes" id="UP000237271"/>
    </source>
</evidence>
<sequence length="155" mass="17751">MLKHLRVIFLQDSVLLIQRYPNHRLWKHPLFSTSEYAGFRMELTAAVSTVTKPELHTLDTVVPQVAAILKENFDTLNGKLMHWLLELTQSKIFQNSDWLFDMKTLMLLFSGEIKQGCTNCGGIVEGQKPTNLWEQNDIKAPLKLDFTSAGNDIMM</sequence>
<feature type="domain" description="Ndc10" evidence="1">
    <location>
        <begin position="2"/>
        <end position="36"/>
    </location>
</feature>
<evidence type="ECO:0000259" key="1">
    <source>
        <dbReference type="Pfam" id="PF16787"/>
    </source>
</evidence>
<dbReference type="EMBL" id="NCKW01020136">
    <property type="protein sequence ID" value="POM58876.1"/>
    <property type="molecule type" value="Genomic_DNA"/>
</dbReference>
<dbReference type="Gene3D" id="1.10.443.20">
    <property type="entry name" value="Centromere DNA-binding protein complex CBF3 subunit, domain 2"/>
    <property type="match status" value="1"/>
</dbReference>